<evidence type="ECO:0000313" key="2">
    <source>
        <dbReference type="EMBL" id="MSS16812.1"/>
    </source>
</evidence>
<feature type="coiled-coil region" evidence="1">
    <location>
        <begin position="200"/>
        <end position="227"/>
    </location>
</feature>
<accession>A0A6L5XDT5</accession>
<dbReference type="RefSeq" id="WP_154328276.1">
    <property type="nucleotide sequence ID" value="NZ_CP045696.1"/>
</dbReference>
<evidence type="ECO:0000256" key="1">
    <source>
        <dbReference type="SAM" id="Coils"/>
    </source>
</evidence>
<dbReference type="AlphaFoldDB" id="A0A6L5XDT5"/>
<protein>
    <submittedName>
        <fullName evidence="2">Uncharacterized protein</fullName>
    </submittedName>
</protein>
<name>A0A6L5XDT5_9BACT</name>
<evidence type="ECO:0000313" key="3">
    <source>
        <dbReference type="Proteomes" id="UP000483362"/>
    </source>
</evidence>
<dbReference type="Proteomes" id="UP000483362">
    <property type="component" value="Unassembled WGS sequence"/>
</dbReference>
<gene>
    <name evidence="2" type="ORF">FYJ29_03395</name>
</gene>
<dbReference type="EMBL" id="VULT01000004">
    <property type="protein sequence ID" value="MSS16812.1"/>
    <property type="molecule type" value="Genomic_DNA"/>
</dbReference>
<keyword evidence="3" id="KW-1185">Reference proteome</keyword>
<keyword evidence="1" id="KW-0175">Coiled coil</keyword>
<comment type="caution">
    <text evidence="2">The sequence shown here is derived from an EMBL/GenBank/DDBJ whole genome shotgun (WGS) entry which is preliminary data.</text>
</comment>
<organism evidence="2 3">
    <name type="scientific">Sodaliphilus pleomorphus</name>
    <dbReference type="NCBI Taxonomy" id="2606626"/>
    <lineage>
        <taxon>Bacteria</taxon>
        <taxon>Pseudomonadati</taxon>
        <taxon>Bacteroidota</taxon>
        <taxon>Bacteroidia</taxon>
        <taxon>Bacteroidales</taxon>
        <taxon>Muribaculaceae</taxon>
        <taxon>Sodaliphilus</taxon>
    </lineage>
</organism>
<sequence length="295" mass="34487">MNTETFTLRPSVEALRKQACDAHYWNSFQPDRAAEVVLASVESELRDYQSQLPDELKEDFEKRYLDLTSRWLSALSRCASPAVTGPAKFPVKKMQKANEAERNARMKLDEWAKKFVHRVTHPTQHRLTGWAEIERLQMKVDQLAELQELMKACNAIVRKKLLTDEEKVDEMVSLGVHEKIAKDLLEPDFCGRRGFPSYALTNNLAKIKQAQERIDNLTKMVNTENREVELDWGTIELDYQDERIRLYFDEIPSEELRTQLKQNAFKWSRMNQAWQRQLTDNALGVTKRIFGLKQL</sequence>
<reference evidence="2 3" key="1">
    <citation type="submission" date="2019-08" db="EMBL/GenBank/DDBJ databases">
        <title>In-depth cultivation of the pig gut microbiome towards novel bacterial diversity and tailored functional studies.</title>
        <authorList>
            <person name="Wylensek D."/>
            <person name="Hitch T.C.A."/>
            <person name="Clavel T."/>
        </authorList>
    </citation>
    <scope>NUCLEOTIDE SEQUENCE [LARGE SCALE GENOMIC DNA]</scope>
    <source>
        <strain evidence="2 3">Oil-RF-744-WCA-WT-10</strain>
    </source>
</reference>
<proteinExistence type="predicted"/>